<reference evidence="2 3" key="1">
    <citation type="submission" date="2020-04" db="EMBL/GenBank/DDBJ databases">
        <title>Enterovirga sp. isolate from soil.</title>
        <authorList>
            <person name="Chea S."/>
            <person name="Kim D.-U."/>
        </authorList>
    </citation>
    <scope>NUCLEOTIDE SEQUENCE [LARGE SCALE GENOMIC DNA]</scope>
    <source>
        <strain evidence="2 3">DB1703</strain>
    </source>
</reference>
<feature type="domain" description="ORC1/DEAH AAA+ ATPase" evidence="1">
    <location>
        <begin position="48"/>
        <end position="196"/>
    </location>
</feature>
<gene>
    <name evidence="2" type="ORF">HJG44_06730</name>
</gene>
<dbReference type="GO" id="GO:0016887">
    <property type="term" value="F:ATP hydrolysis activity"/>
    <property type="evidence" value="ECO:0007669"/>
    <property type="project" value="InterPro"/>
</dbReference>
<dbReference type="Pfam" id="PF13401">
    <property type="entry name" value="AAA_22"/>
    <property type="match status" value="1"/>
</dbReference>
<evidence type="ECO:0000313" key="2">
    <source>
        <dbReference type="EMBL" id="NNM72088.1"/>
    </source>
</evidence>
<dbReference type="InterPro" id="IPR049945">
    <property type="entry name" value="AAA_22"/>
</dbReference>
<dbReference type="RefSeq" id="WP_171217590.1">
    <property type="nucleotide sequence ID" value="NZ_JABEPP010000002.1"/>
</dbReference>
<dbReference type="EMBL" id="JABEPP010000002">
    <property type="protein sequence ID" value="NNM72088.1"/>
    <property type="molecule type" value="Genomic_DNA"/>
</dbReference>
<dbReference type="Proteomes" id="UP000564885">
    <property type="component" value="Unassembled WGS sequence"/>
</dbReference>
<dbReference type="GO" id="GO:0005524">
    <property type="term" value="F:ATP binding"/>
    <property type="evidence" value="ECO:0007669"/>
    <property type="project" value="UniProtKB-KW"/>
</dbReference>
<sequence>MRNRFELPLASSLAYVDLIFIRHGGVQHANSILQNAVDFGVGHREAFVGYVKGFSRCGKTETTKRFIEQLTGVVLTKEPIQLAEGKGRRVLYVEVVSGGTVLGLCQAVLRFFSDLRAVDINGNVNRRLREQDATRRLVEILALNDIDLAVLDEFQNTFRHDAGKFRAAAASMLITLQNGGACPVVVTGTNALDELFAYEDALDQRKDGLAFLEPFALVTEADKKRTRTFVRQFVTELPFEDVHDLFGEDDALRASYFAFRGRPGILTQLCGEAAKAAFKRAGAVRPKSLTVDDFADGFDFFLKHDRKMLGINPFRAKKLPPFPLAVDKPAGFTASGKTGNGLVRTLVDG</sequence>
<evidence type="ECO:0000259" key="1">
    <source>
        <dbReference type="Pfam" id="PF13401"/>
    </source>
</evidence>
<keyword evidence="2" id="KW-0547">Nucleotide-binding</keyword>
<accession>A0A849I400</accession>
<keyword evidence="2" id="KW-0067">ATP-binding</keyword>
<dbReference type="AlphaFoldDB" id="A0A849I400"/>
<name>A0A849I400_9HYPH</name>
<comment type="caution">
    <text evidence="2">The sequence shown here is derived from an EMBL/GenBank/DDBJ whole genome shotgun (WGS) entry which is preliminary data.</text>
</comment>
<proteinExistence type="predicted"/>
<protein>
    <submittedName>
        <fullName evidence="2">ATP-binding protein</fullName>
    </submittedName>
</protein>
<keyword evidence="3" id="KW-1185">Reference proteome</keyword>
<evidence type="ECO:0000313" key="3">
    <source>
        <dbReference type="Proteomes" id="UP000564885"/>
    </source>
</evidence>
<dbReference type="InterPro" id="IPR027417">
    <property type="entry name" value="P-loop_NTPase"/>
</dbReference>
<organism evidence="2 3">
    <name type="scientific">Enterovirga aerilata</name>
    <dbReference type="NCBI Taxonomy" id="2730920"/>
    <lineage>
        <taxon>Bacteria</taxon>
        <taxon>Pseudomonadati</taxon>
        <taxon>Pseudomonadota</taxon>
        <taxon>Alphaproteobacteria</taxon>
        <taxon>Hyphomicrobiales</taxon>
        <taxon>Methylobacteriaceae</taxon>
        <taxon>Enterovirga</taxon>
    </lineage>
</organism>
<dbReference type="SUPFAM" id="SSF52540">
    <property type="entry name" value="P-loop containing nucleoside triphosphate hydrolases"/>
    <property type="match status" value="1"/>
</dbReference>